<protein>
    <submittedName>
        <fullName evidence="2">Uncharacterized protein</fullName>
    </submittedName>
</protein>
<sequence>MAEAASEMRVPGASSSVGGCGVSALRSFLGWKVAGERFRYIANPTATATPTIRPMMMPAIMPPPPRDEEELPRPRDGRGSFSGLD</sequence>
<name>A0A3S5DLX3_CHRVL</name>
<evidence type="ECO:0000256" key="1">
    <source>
        <dbReference type="SAM" id="MobiDB-lite"/>
    </source>
</evidence>
<feature type="region of interest" description="Disordered" evidence="1">
    <location>
        <begin position="52"/>
        <end position="85"/>
    </location>
</feature>
<dbReference type="Proteomes" id="UP000275777">
    <property type="component" value="Chromosome"/>
</dbReference>
<dbReference type="EMBL" id="LR134182">
    <property type="protein sequence ID" value="VEB45303.1"/>
    <property type="molecule type" value="Genomic_DNA"/>
</dbReference>
<reference evidence="2 3" key="1">
    <citation type="submission" date="2018-12" db="EMBL/GenBank/DDBJ databases">
        <authorList>
            <consortium name="Pathogen Informatics"/>
        </authorList>
    </citation>
    <scope>NUCLEOTIDE SEQUENCE [LARGE SCALE GENOMIC DNA]</scope>
    <source>
        <strain evidence="2 3">NCTC9695</strain>
    </source>
</reference>
<proteinExistence type="predicted"/>
<organism evidence="2 3">
    <name type="scientific">Chromobacterium violaceum</name>
    <dbReference type="NCBI Taxonomy" id="536"/>
    <lineage>
        <taxon>Bacteria</taxon>
        <taxon>Pseudomonadati</taxon>
        <taxon>Pseudomonadota</taxon>
        <taxon>Betaproteobacteria</taxon>
        <taxon>Neisseriales</taxon>
        <taxon>Chromobacteriaceae</taxon>
        <taxon>Chromobacterium</taxon>
    </lineage>
</organism>
<evidence type="ECO:0000313" key="2">
    <source>
        <dbReference type="EMBL" id="VEB45303.1"/>
    </source>
</evidence>
<dbReference type="AlphaFoldDB" id="A0A3S5DLX3"/>
<evidence type="ECO:0000313" key="3">
    <source>
        <dbReference type="Proteomes" id="UP000275777"/>
    </source>
</evidence>
<accession>A0A3S5DLX3</accession>
<gene>
    <name evidence="2" type="ORF">NCTC9695_05814</name>
</gene>